<feature type="compositionally biased region" description="Pro residues" evidence="1">
    <location>
        <begin position="257"/>
        <end position="266"/>
    </location>
</feature>
<dbReference type="GO" id="GO:0031267">
    <property type="term" value="F:small GTPase binding"/>
    <property type="evidence" value="ECO:0007669"/>
    <property type="project" value="TreeGrafter"/>
</dbReference>
<protein>
    <recommendedName>
        <fullName evidence="2">VPS9 domain-containing protein</fullName>
    </recommendedName>
</protein>
<comment type="caution">
    <text evidence="3">The sequence shown here is derived from an EMBL/GenBank/DDBJ whole genome shotgun (WGS) entry which is preliminary data.</text>
</comment>
<feature type="compositionally biased region" description="Low complexity" evidence="1">
    <location>
        <begin position="291"/>
        <end position="309"/>
    </location>
</feature>
<feature type="compositionally biased region" description="Polar residues" evidence="1">
    <location>
        <begin position="71"/>
        <end position="89"/>
    </location>
</feature>
<feature type="compositionally biased region" description="Basic and acidic residues" evidence="1">
    <location>
        <begin position="558"/>
        <end position="567"/>
    </location>
</feature>
<evidence type="ECO:0000313" key="3">
    <source>
        <dbReference type="EMBL" id="GJJ11369.1"/>
    </source>
</evidence>
<organism evidence="3 4">
    <name type="scientific">Clathrus columnatus</name>
    <dbReference type="NCBI Taxonomy" id="1419009"/>
    <lineage>
        <taxon>Eukaryota</taxon>
        <taxon>Fungi</taxon>
        <taxon>Dikarya</taxon>
        <taxon>Basidiomycota</taxon>
        <taxon>Agaricomycotina</taxon>
        <taxon>Agaricomycetes</taxon>
        <taxon>Phallomycetidae</taxon>
        <taxon>Phallales</taxon>
        <taxon>Clathraceae</taxon>
        <taxon>Clathrus</taxon>
    </lineage>
</organism>
<feature type="region of interest" description="Disordered" evidence="1">
    <location>
        <begin position="62"/>
        <end position="93"/>
    </location>
</feature>
<feature type="region of interest" description="Disordered" evidence="1">
    <location>
        <begin position="1"/>
        <end position="35"/>
    </location>
</feature>
<dbReference type="GO" id="GO:0005829">
    <property type="term" value="C:cytosol"/>
    <property type="evidence" value="ECO:0007669"/>
    <property type="project" value="TreeGrafter"/>
</dbReference>
<feature type="compositionally biased region" description="Low complexity" evidence="1">
    <location>
        <begin position="7"/>
        <end position="17"/>
    </location>
</feature>
<accession>A0AAV5A9T8</accession>
<dbReference type="GO" id="GO:0005085">
    <property type="term" value="F:guanyl-nucleotide exchange factor activity"/>
    <property type="evidence" value="ECO:0007669"/>
    <property type="project" value="InterPro"/>
</dbReference>
<dbReference type="InterPro" id="IPR037191">
    <property type="entry name" value="VPS9_dom_sf"/>
</dbReference>
<name>A0AAV5A9T8_9AGAM</name>
<feature type="domain" description="VPS9" evidence="2">
    <location>
        <begin position="474"/>
        <end position="704"/>
    </location>
</feature>
<feature type="region of interest" description="Disordered" evidence="1">
    <location>
        <begin position="291"/>
        <end position="311"/>
    </location>
</feature>
<keyword evidence="4" id="KW-1185">Reference proteome</keyword>
<feature type="compositionally biased region" description="Acidic residues" evidence="1">
    <location>
        <begin position="837"/>
        <end position="857"/>
    </location>
</feature>
<feature type="region of interest" description="Disordered" evidence="1">
    <location>
        <begin position="557"/>
        <end position="635"/>
    </location>
</feature>
<dbReference type="InterPro" id="IPR003123">
    <property type="entry name" value="VPS9"/>
</dbReference>
<sequence>MSTTRDSLSISPSGSISKAGGQLRRTPSRDSLNAHPLLANTPALHLTNSSSSLKSEVAPKYVPYTPRHRPPTSSATTGTSNQPASSLPTHQAAGHANATSMLHTQNLKATAQSISIGIGTVGWAILEKLTDGESGAEWDEIWNVLITVKPILLLPLEPYSGEAITPDFVKDHIAFWGNLNPSFVTYSGLRGTLESGTLTFQSSLDTNSPMFSSLLKPDHLNSILSSLPPLPILKNNLHHLPAFTLPAHANLQIYPRPIKPPLPPRPSASAPTSKPYGSRIANPFASLFGRPSSSLPSNRPSSPSPSISSFTDEASNQHISYIEIRAYSLGKKIVKSSVLSDLSKIYKSEIKARLGRCPQWVKNRVYGFAMPFVQQKDSPTSRRSSRASGSVPSLTLSMDGNALSDAFQTLYVTIRDDILRQTVYSDEGSEDTSFIGSDTDVDDEKIIPILDEVETALCEIFYDRLFCPIGGDDLSHDDTLANRIAGLNMLDLGLEHLGVDIPNKQVEESALEVVRTCGAILQKLEDAEYHSPAKKASLLVEAHKSVVDGLSRLPKLRLRPEGEDADLKPPPLNLERKNVSTSGSLTPPQMVVTEPIDPKEQGKRVSENESDDHTNSSDIIHDTTEQEDGSDIPKVSTTTSVSGDILFPFLIYSVVKANPPHLVSHILFTERFRAPSAKGEEKYCLINLMAVVEFLEHVDMGALGLGDSDRIMSTGDLSPITLTHNPADPTLTKILSKRVNQQVGELAELAGSAGKMVTGVVDTSFGMLRGFLGNQPDSIPQIDTTEITPWNMVKPSFGLLRRVSLGRPKTPSGCLEEEGRQLVEVSSRPGSIRGLDTSDDDNEAEEVSDDEKDEGQPETDNRDTRSIKSFSSMMSKESRGERATLADRLAKMSANAKLREAKPSPPASRPVSMTSGENTISQAPIPKSKIPPPNQRFMECNEQDLRISEVAELLREYRRVVQGMRNADLFEEHT</sequence>
<dbReference type="PANTHER" id="PTHR23101:SF25">
    <property type="entry name" value="GTPASE-ACTIVATING PROTEIN AND VPS9 DOMAIN-CONTAINING PROTEIN 1"/>
    <property type="match status" value="1"/>
</dbReference>
<reference evidence="3" key="1">
    <citation type="submission" date="2021-10" db="EMBL/GenBank/DDBJ databases">
        <title>De novo Genome Assembly of Clathrus columnatus (Basidiomycota, Fungi) Using Illumina and Nanopore Sequence Data.</title>
        <authorList>
            <person name="Ogiso-Tanaka E."/>
            <person name="Itagaki H."/>
            <person name="Hosoya T."/>
            <person name="Hosaka K."/>
        </authorList>
    </citation>
    <scope>NUCLEOTIDE SEQUENCE</scope>
    <source>
        <strain evidence="3">MO-923</strain>
    </source>
</reference>
<evidence type="ECO:0000313" key="4">
    <source>
        <dbReference type="Proteomes" id="UP001050691"/>
    </source>
</evidence>
<dbReference type="AlphaFoldDB" id="A0AAV5A9T8"/>
<evidence type="ECO:0000259" key="2">
    <source>
        <dbReference type="PROSITE" id="PS51205"/>
    </source>
</evidence>
<feature type="region of interest" description="Disordered" evidence="1">
    <location>
        <begin position="804"/>
        <end position="883"/>
    </location>
</feature>
<dbReference type="GO" id="GO:0030139">
    <property type="term" value="C:endocytic vesicle"/>
    <property type="evidence" value="ECO:0007669"/>
    <property type="project" value="TreeGrafter"/>
</dbReference>
<feature type="region of interest" description="Disordered" evidence="1">
    <location>
        <begin position="256"/>
        <end position="275"/>
    </location>
</feature>
<evidence type="ECO:0000256" key="1">
    <source>
        <dbReference type="SAM" id="MobiDB-lite"/>
    </source>
</evidence>
<dbReference type="InterPro" id="IPR045046">
    <property type="entry name" value="Vps9-like"/>
</dbReference>
<feature type="compositionally biased region" description="Basic and acidic residues" evidence="1">
    <location>
        <begin position="596"/>
        <end position="624"/>
    </location>
</feature>
<dbReference type="EMBL" id="BPWL01000006">
    <property type="protein sequence ID" value="GJJ11369.1"/>
    <property type="molecule type" value="Genomic_DNA"/>
</dbReference>
<feature type="compositionally biased region" description="Polar residues" evidence="1">
    <location>
        <begin position="911"/>
        <end position="922"/>
    </location>
</feature>
<gene>
    <name evidence="3" type="ORF">Clacol_005601</name>
</gene>
<dbReference type="PANTHER" id="PTHR23101">
    <property type="entry name" value="RAB GDP/GTP EXCHANGE FACTOR"/>
    <property type="match status" value="1"/>
</dbReference>
<dbReference type="Gene3D" id="1.20.1050.80">
    <property type="entry name" value="VPS9 domain"/>
    <property type="match status" value="2"/>
</dbReference>
<dbReference type="Proteomes" id="UP001050691">
    <property type="component" value="Unassembled WGS sequence"/>
</dbReference>
<proteinExistence type="predicted"/>
<dbReference type="PROSITE" id="PS51205">
    <property type="entry name" value="VPS9"/>
    <property type="match status" value="1"/>
</dbReference>
<dbReference type="Pfam" id="PF02204">
    <property type="entry name" value="VPS9"/>
    <property type="match status" value="1"/>
</dbReference>
<feature type="region of interest" description="Disordered" evidence="1">
    <location>
        <begin position="896"/>
        <end position="934"/>
    </location>
</feature>
<dbReference type="GO" id="GO:0016192">
    <property type="term" value="P:vesicle-mediated transport"/>
    <property type="evidence" value="ECO:0007669"/>
    <property type="project" value="InterPro"/>
</dbReference>
<dbReference type="SUPFAM" id="SSF109993">
    <property type="entry name" value="VPS9 domain"/>
    <property type="match status" value="1"/>
</dbReference>